<evidence type="ECO:0000313" key="7">
    <source>
        <dbReference type="Proteomes" id="UP000305768"/>
    </source>
</evidence>
<reference evidence="5 6" key="1">
    <citation type="submission" date="2016-02" db="EMBL/GenBank/DDBJ databases">
        <authorList>
            <consortium name="Pathogen Informatics"/>
        </authorList>
    </citation>
    <scope>NUCLEOTIDE SEQUENCE [LARGE SCALE GENOMIC DNA]</scope>
    <source>
        <strain evidence="2 5">LSS90</strain>
        <strain evidence="3 6">SS975</strain>
    </source>
</reference>
<dbReference type="EMBL" id="FIIN01000005">
    <property type="protein sequence ID" value="CYV91149.1"/>
    <property type="molecule type" value="Genomic_DNA"/>
</dbReference>
<dbReference type="AlphaFoldDB" id="A0A0Z8FT91"/>
<dbReference type="GO" id="GO:0016740">
    <property type="term" value="F:transferase activity"/>
    <property type="evidence" value="ECO:0007669"/>
    <property type="project" value="UniProtKB-KW"/>
</dbReference>
<dbReference type="Proteomes" id="UP000071765">
    <property type="component" value="Unassembled WGS sequence"/>
</dbReference>
<organism evidence="4 7">
    <name type="scientific">Streptococcus suis</name>
    <dbReference type="NCBI Taxonomy" id="1307"/>
    <lineage>
        <taxon>Bacteria</taxon>
        <taxon>Bacillati</taxon>
        <taxon>Bacillota</taxon>
        <taxon>Bacilli</taxon>
        <taxon>Lactobacillales</taxon>
        <taxon>Streptococcaceae</taxon>
        <taxon>Streptococcus</taxon>
    </lineage>
</organism>
<protein>
    <submittedName>
        <fullName evidence="4">DUF4422 domain-containing protein</fullName>
    </submittedName>
    <submittedName>
        <fullName evidence="2">Glycosyl transferase WciB</fullName>
    </submittedName>
</protein>
<evidence type="ECO:0000313" key="6">
    <source>
        <dbReference type="Proteomes" id="UP000072353"/>
    </source>
</evidence>
<dbReference type="EMBL" id="FILL01000014">
    <property type="protein sequence ID" value="CYX67855.1"/>
    <property type="molecule type" value="Genomic_DNA"/>
</dbReference>
<dbReference type="RefSeq" id="WP_024380809.1">
    <property type="nucleotide sequence ID" value="NZ_CEDD01000007.1"/>
</dbReference>
<dbReference type="Proteomes" id="UP000072353">
    <property type="component" value="Unassembled WGS sequence"/>
</dbReference>
<evidence type="ECO:0000313" key="2">
    <source>
        <dbReference type="EMBL" id="CYV91149.1"/>
    </source>
</evidence>
<gene>
    <name evidence="2" type="primary">wciB</name>
    <name evidence="2" type="ORF">ERS132452_01093</name>
    <name evidence="3" type="ORF">ERS132521_01606</name>
    <name evidence="4" type="ORF">FAJ34_04880</name>
</gene>
<sequence length="252" mass="30067">MSIYIITHKPFNSFTNLQEYKTLLVGADKNSGLPEYLCDNDFQGNISSKNANFCELTGAYWILNQCSDEIVGLVHYRRFFKNDCNQAIGMYEIEQYLLERDIILPKREKSTFLGLPCGSKRHFINIHGSEGKEAWEVMGKVLKEKYPEMTDAFRKYEKQTSGYFYNMCIMKKSDFDRYYEWLFDILFQVEKEINVNSYSKYNQRMFGFLSERLLTFWVTFHALQIKEIEINFTEKPSFLESVKQFVYRKMER</sequence>
<evidence type="ECO:0000313" key="5">
    <source>
        <dbReference type="Proteomes" id="UP000071765"/>
    </source>
</evidence>
<reference evidence="4 7" key="2">
    <citation type="submission" date="2019-04" db="EMBL/GenBank/DDBJ databases">
        <title>Genome analysis of Streptococcus suis strain WUSS425.</title>
        <authorList>
            <person name="Chen H."/>
            <person name="Gao X."/>
            <person name="Wu Z."/>
        </authorList>
    </citation>
    <scope>NUCLEOTIDE SEQUENCE [LARGE SCALE GENOMIC DNA]</scope>
    <source>
        <strain evidence="4 7">WUSS425</strain>
    </source>
</reference>
<evidence type="ECO:0000259" key="1">
    <source>
        <dbReference type="Pfam" id="PF14393"/>
    </source>
</evidence>
<dbReference type="Proteomes" id="UP000305768">
    <property type="component" value="Unassembled WGS sequence"/>
</dbReference>
<keyword evidence="2" id="KW-0808">Transferase</keyword>
<accession>A0A0Z8FT91</accession>
<name>A0A0Z8FT91_STRSU</name>
<evidence type="ECO:0000313" key="4">
    <source>
        <dbReference type="EMBL" id="TII08012.1"/>
    </source>
</evidence>
<dbReference type="Pfam" id="PF14393">
    <property type="entry name" value="DUF4422"/>
    <property type="match status" value="1"/>
</dbReference>
<feature type="domain" description="DUF4422" evidence="1">
    <location>
        <begin position="3"/>
        <end position="219"/>
    </location>
</feature>
<dbReference type="InterPro" id="IPR025536">
    <property type="entry name" value="DUF4422"/>
</dbReference>
<proteinExistence type="predicted"/>
<dbReference type="EMBL" id="SSXP01000005">
    <property type="protein sequence ID" value="TII08012.1"/>
    <property type="molecule type" value="Genomic_DNA"/>
</dbReference>
<evidence type="ECO:0000313" key="3">
    <source>
        <dbReference type="EMBL" id="CYX67855.1"/>
    </source>
</evidence>